<dbReference type="GeneID" id="85394301"/>
<organism evidence="1 2">
    <name type="scientific">Glomerella acutata</name>
    <name type="common">Colletotrichum acutatum</name>
    <dbReference type="NCBI Taxonomy" id="27357"/>
    <lineage>
        <taxon>Eukaryota</taxon>
        <taxon>Fungi</taxon>
        <taxon>Dikarya</taxon>
        <taxon>Ascomycota</taxon>
        <taxon>Pezizomycotina</taxon>
        <taxon>Sordariomycetes</taxon>
        <taxon>Hypocreomycetidae</taxon>
        <taxon>Glomerellales</taxon>
        <taxon>Glomerellaceae</taxon>
        <taxon>Colletotrichum</taxon>
        <taxon>Colletotrichum acutatum species complex</taxon>
    </lineage>
</organism>
<gene>
    <name evidence="1" type="ORF">BDZ83DRAFT_650798</name>
</gene>
<name>A0AAD8UM95_GLOAC</name>
<proteinExistence type="predicted"/>
<comment type="caution">
    <text evidence="1">The sequence shown here is derived from an EMBL/GenBank/DDBJ whole genome shotgun (WGS) entry which is preliminary data.</text>
</comment>
<dbReference type="EMBL" id="JAHMHS010000036">
    <property type="protein sequence ID" value="KAK1725973.1"/>
    <property type="molecule type" value="Genomic_DNA"/>
</dbReference>
<accession>A0AAD8UM95</accession>
<keyword evidence="2" id="KW-1185">Reference proteome</keyword>
<protein>
    <submittedName>
        <fullName evidence="1">Uncharacterized protein</fullName>
    </submittedName>
</protein>
<dbReference type="RefSeq" id="XP_060366028.1">
    <property type="nucleotide sequence ID" value="XM_060510402.1"/>
</dbReference>
<dbReference type="AlphaFoldDB" id="A0AAD8UM95"/>
<evidence type="ECO:0000313" key="1">
    <source>
        <dbReference type="EMBL" id="KAK1725973.1"/>
    </source>
</evidence>
<evidence type="ECO:0000313" key="2">
    <source>
        <dbReference type="Proteomes" id="UP001244207"/>
    </source>
</evidence>
<reference evidence="1" key="1">
    <citation type="submission" date="2021-12" db="EMBL/GenBank/DDBJ databases">
        <title>Comparative genomics, transcriptomics and evolutionary studies reveal genomic signatures of adaptation to plant cell wall in hemibiotrophic fungi.</title>
        <authorList>
            <consortium name="DOE Joint Genome Institute"/>
            <person name="Baroncelli R."/>
            <person name="Diaz J.F."/>
            <person name="Benocci T."/>
            <person name="Peng M."/>
            <person name="Battaglia E."/>
            <person name="Haridas S."/>
            <person name="Andreopoulos W."/>
            <person name="Labutti K."/>
            <person name="Pangilinan J."/>
            <person name="Floch G.L."/>
            <person name="Makela M.R."/>
            <person name="Henrissat B."/>
            <person name="Grigoriev I.V."/>
            <person name="Crouch J.A."/>
            <person name="De Vries R.P."/>
            <person name="Sukno S.A."/>
            <person name="Thon M.R."/>
        </authorList>
    </citation>
    <scope>NUCLEOTIDE SEQUENCE</scope>
    <source>
        <strain evidence="1">CBS 112980</strain>
    </source>
</reference>
<dbReference type="Proteomes" id="UP001244207">
    <property type="component" value="Unassembled WGS sequence"/>
</dbReference>
<sequence length="167" mass="18553">MQCKLAKVSDVVVSDLAPHEGFLGFDERVSEYLDRVHEASDARLRAEWLLVNGKGMRCKFVANPTCRYRWSIFEIYTAATMRGVELPVQEPNVEPSENPNCLPMSELTVYLYPYGLAGLAIPITVSTPKYCPQTKRGVSSIQQKTWDRAVSGVARVSEAGVALVVFP</sequence>